<dbReference type="AlphaFoldDB" id="A0A9X2V0R1"/>
<dbReference type="Proteomes" id="UP001155027">
    <property type="component" value="Unassembled WGS sequence"/>
</dbReference>
<evidence type="ECO:0000313" key="10">
    <source>
        <dbReference type="Proteomes" id="UP001155027"/>
    </source>
</evidence>
<protein>
    <recommendedName>
        <fullName evidence="11">RagB/SusD family nutrient uptake outer membrane protein</fullName>
    </recommendedName>
</protein>
<reference evidence="9" key="1">
    <citation type="submission" date="2022-08" db="EMBL/GenBank/DDBJ databases">
        <title>Genomic Encyclopedia of Type Strains, Phase V (KMG-V): Genome sequencing to study the core and pangenomes of soil and plant-associated prokaryotes.</title>
        <authorList>
            <person name="Whitman W."/>
        </authorList>
    </citation>
    <scope>NUCLEOTIDE SEQUENCE</scope>
    <source>
        <strain evidence="9">0</strain>
    </source>
</reference>
<comment type="similarity">
    <text evidence="2">Belongs to the SusD family.</text>
</comment>
<evidence type="ECO:0000259" key="8">
    <source>
        <dbReference type="Pfam" id="PF14322"/>
    </source>
</evidence>
<evidence type="ECO:0000256" key="1">
    <source>
        <dbReference type="ARBA" id="ARBA00004442"/>
    </source>
</evidence>
<sequence>MNYSTTIRTVFVALTAVGLLGLTACDQTIDKTPEQSQPINQSFTDSSAAASALTGAYDGLQQNGVYGGFPVMAADFTADVATFSGSFTTWNQAASFNITSTHGPTENIWADHYDVINRANLIIENTPNVEGITQSGIDNIVGQAKFIRALSYFKLVRWFGEPYEPGASNDQPGVILQTDGVQSTDPDFNQPRASVEEIYTQIRSDLEDAVSRLDVRGARIRAGQSVANALLAKVSLYQGNWEEAANRATSVIEKRPFTLSEDPTQPYSIESSSEIIFSTSFSAIDNTGTNDFPSSFYLPGDLGGRGDLNPFGNFVDNAESGDVRVAVSQVTGQEVNGNTLLYQYNQDLWTNKFTQSALGDDVPVLRVAEMYLIRAEAEARSSSGSESQARQDVNAIRNRAGLGDVSSSLSGQDLIDEIIRQRRYELAFEGDRRHDLQRLGRSITSGSGATVQTGDPQRILPIPARAIEVNDALDQGSQNPGY</sequence>
<feature type="chain" id="PRO_5041155507" description="RagB/SusD family nutrient uptake outer membrane protein" evidence="6">
    <location>
        <begin position="25"/>
        <end position="482"/>
    </location>
</feature>
<dbReference type="CDD" id="cd08977">
    <property type="entry name" value="SusD"/>
    <property type="match status" value="1"/>
</dbReference>
<evidence type="ECO:0000256" key="2">
    <source>
        <dbReference type="ARBA" id="ARBA00006275"/>
    </source>
</evidence>
<evidence type="ECO:0000256" key="6">
    <source>
        <dbReference type="SAM" id="SignalP"/>
    </source>
</evidence>
<organism evidence="9 10">
    <name type="scientific">Salinibacter ruber</name>
    <dbReference type="NCBI Taxonomy" id="146919"/>
    <lineage>
        <taxon>Bacteria</taxon>
        <taxon>Pseudomonadati</taxon>
        <taxon>Rhodothermota</taxon>
        <taxon>Rhodothermia</taxon>
        <taxon>Rhodothermales</taxon>
        <taxon>Salinibacteraceae</taxon>
        <taxon>Salinibacter</taxon>
    </lineage>
</organism>
<dbReference type="SUPFAM" id="SSF48452">
    <property type="entry name" value="TPR-like"/>
    <property type="match status" value="1"/>
</dbReference>
<dbReference type="RefSeq" id="WP_259071983.1">
    <property type="nucleotide sequence ID" value="NZ_JANTZO010000010.1"/>
</dbReference>
<proteinExistence type="inferred from homology"/>
<evidence type="ECO:0000313" key="9">
    <source>
        <dbReference type="EMBL" id="MCS3677521.1"/>
    </source>
</evidence>
<comment type="caution">
    <text evidence="9">The sequence shown here is derived from an EMBL/GenBank/DDBJ whole genome shotgun (WGS) entry which is preliminary data.</text>
</comment>
<accession>A0A9X2V0R1</accession>
<comment type="subcellular location">
    <subcellularLocation>
        <location evidence="1">Cell outer membrane</location>
    </subcellularLocation>
</comment>
<dbReference type="Gene3D" id="1.25.40.390">
    <property type="match status" value="1"/>
</dbReference>
<keyword evidence="3 6" id="KW-0732">Signal</keyword>
<dbReference type="EMBL" id="JANUAU010000004">
    <property type="protein sequence ID" value="MCS3677521.1"/>
    <property type="molecule type" value="Genomic_DNA"/>
</dbReference>
<gene>
    <name evidence="9" type="ORF">GGP71_001444</name>
</gene>
<dbReference type="Pfam" id="PF14322">
    <property type="entry name" value="SusD-like_3"/>
    <property type="match status" value="1"/>
</dbReference>
<name>A0A9X2V0R1_9BACT</name>
<evidence type="ECO:0000256" key="5">
    <source>
        <dbReference type="ARBA" id="ARBA00023237"/>
    </source>
</evidence>
<dbReference type="InterPro" id="IPR011990">
    <property type="entry name" value="TPR-like_helical_dom_sf"/>
</dbReference>
<feature type="signal peptide" evidence="6">
    <location>
        <begin position="1"/>
        <end position="24"/>
    </location>
</feature>
<dbReference type="GO" id="GO:0009279">
    <property type="term" value="C:cell outer membrane"/>
    <property type="evidence" value="ECO:0007669"/>
    <property type="project" value="UniProtKB-SubCell"/>
</dbReference>
<dbReference type="InterPro" id="IPR012944">
    <property type="entry name" value="SusD_RagB_dom"/>
</dbReference>
<dbReference type="Pfam" id="PF07980">
    <property type="entry name" value="SusD_RagB"/>
    <property type="match status" value="1"/>
</dbReference>
<evidence type="ECO:0008006" key="11">
    <source>
        <dbReference type="Google" id="ProtNLM"/>
    </source>
</evidence>
<evidence type="ECO:0000256" key="3">
    <source>
        <dbReference type="ARBA" id="ARBA00022729"/>
    </source>
</evidence>
<keyword evidence="4" id="KW-0472">Membrane</keyword>
<feature type="domain" description="SusD-like N-terminal" evidence="8">
    <location>
        <begin position="32"/>
        <end position="236"/>
    </location>
</feature>
<feature type="domain" description="RagB/SusD" evidence="7">
    <location>
        <begin position="352"/>
        <end position="482"/>
    </location>
</feature>
<keyword evidence="5" id="KW-0998">Cell outer membrane</keyword>
<dbReference type="InterPro" id="IPR033985">
    <property type="entry name" value="SusD-like_N"/>
</dbReference>
<evidence type="ECO:0000259" key="7">
    <source>
        <dbReference type="Pfam" id="PF07980"/>
    </source>
</evidence>
<evidence type="ECO:0000256" key="4">
    <source>
        <dbReference type="ARBA" id="ARBA00023136"/>
    </source>
</evidence>